<comment type="caution">
    <text evidence="3">The sequence shown here is derived from an EMBL/GenBank/DDBJ whole genome shotgun (WGS) entry which is preliminary data.</text>
</comment>
<keyword evidence="1" id="KW-1133">Transmembrane helix</keyword>
<sequence length="314" mass="35300">MEEIEALRDTIDKLAGKEEIMWKQRAMALGWKQEIVILASFMPRPQNVDNGSRLRGLRMRMVLRSCGRGSGLCGTPSHPCYEQLPYSAIYVGGGLTRFETDASTEVSGTRCLCNVLYKLASKVLANRVKLFLDSLVSSSQATFVPGRLITDNVLVAYELNHFLKLKTRCKHGFISLKLDVSKAYDRVEWRFLESVLIRLGFHTQFVNLIMVFVTSISFSFLLNGEHFGFLRPERGLRQGDPLSPYLFLLSAEAFSGMIRKAERAGLIQGIAISRTAPLVSHLLFADDTLIFFQASEEALQCIKDILLSFEQTSD</sequence>
<reference evidence="3" key="1">
    <citation type="submission" date="2020-06" db="EMBL/GenBank/DDBJ databases">
        <authorList>
            <person name="Li T."/>
            <person name="Hu X."/>
            <person name="Zhang T."/>
            <person name="Song X."/>
            <person name="Zhang H."/>
            <person name="Dai N."/>
            <person name="Sheng W."/>
            <person name="Hou X."/>
            <person name="Wei L."/>
        </authorList>
    </citation>
    <scope>NUCLEOTIDE SEQUENCE</scope>
    <source>
        <strain evidence="3">KEN1</strain>
        <tissue evidence="3">Leaf</tissue>
    </source>
</reference>
<proteinExistence type="predicted"/>
<dbReference type="InterPro" id="IPR043502">
    <property type="entry name" value="DNA/RNA_pol_sf"/>
</dbReference>
<protein>
    <submittedName>
        <fullName evidence="3">Mitochondrial protein</fullName>
    </submittedName>
</protein>
<keyword evidence="1" id="KW-0472">Membrane</keyword>
<keyword evidence="1" id="KW-0812">Transmembrane</keyword>
<dbReference type="PANTHER" id="PTHR46890:SF48">
    <property type="entry name" value="RNA-DIRECTED DNA POLYMERASE"/>
    <property type="match status" value="1"/>
</dbReference>
<dbReference type="Pfam" id="PF00078">
    <property type="entry name" value="RVT_1"/>
    <property type="match status" value="1"/>
</dbReference>
<dbReference type="InterPro" id="IPR052343">
    <property type="entry name" value="Retrotransposon-Effector_Assoc"/>
</dbReference>
<accession>A0AAW2X7L3</accession>
<evidence type="ECO:0000256" key="1">
    <source>
        <dbReference type="SAM" id="Phobius"/>
    </source>
</evidence>
<dbReference type="PANTHER" id="PTHR46890">
    <property type="entry name" value="NON-LTR RETROLELEMENT REVERSE TRANSCRIPTASE-LIKE PROTEIN-RELATED"/>
    <property type="match status" value="1"/>
</dbReference>
<feature type="transmembrane region" description="Helical" evidence="1">
    <location>
        <begin position="205"/>
        <end position="222"/>
    </location>
</feature>
<organism evidence="3">
    <name type="scientific">Sesamum latifolium</name>
    <dbReference type="NCBI Taxonomy" id="2727402"/>
    <lineage>
        <taxon>Eukaryota</taxon>
        <taxon>Viridiplantae</taxon>
        <taxon>Streptophyta</taxon>
        <taxon>Embryophyta</taxon>
        <taxon>Tracheophyta</taxon>
        <taxon>Spermatophyta</taxon>
        <taxon>Magnoliopsida</taxon>
        <taxon>eudicotyledons</taxon>
        <taxon>Gunneridae</taxon>
        <taxon>Pentapetalae</taxon>
        <taxon>asterids</taxon>
        <taxon>lamiids</taxon>
        <taxon>Lamiales</taxon>
        <taxon>Pedaliaceae</taxon>
        <taxon>Sesamum</taxon>
    </lineage>
</organism>
<dbReference type="AlphaFoldDB" id="A0AAW2X7L3"/>
<dbReference type="SUPFAM" id="SSF56672">
    <property type="entry name" value="DNA/RNA polymerases"/>
    <property type="match status" value="1"/>
</dbReference>
<reference evidence="3" key="2">
    <citation type="journal article" date="2024" name="Plant">
        <title>Genomic evolution and insights into agronomic trait innovations of Sesamum species.</title>
        <authorList>
            <person name="Miao H."/>
            <person name="Wang L."/>
            <person name="Qu L."/>
            <person name="Liu H."/>
            <person name="Sun Y."/>
            <person name="Le M."/>
            <person name="Wang Q."/>
            <person name="Wei S."/>
            <person name="Zheng Y."/>
            <person name="Lin W."/>
            <person name="Duan Y."/>
            <person name="Cao H."/>
            <person name="Xiong S."/>
            <person name="Wang X."/>
            <person name="Wei L."/>
            <person name="Li C."/>
            <person name="Ma Q."/>
            <person name="Ju M."/>
            <person name="Zhao R."/>
            <person name="Li G."/>
            <person name="Mu C."/>
            <person name="Tian Q."/>
            <person name="Mei H."/>
            <person name="Zhang T."/>
            <person name="Gao T."/>
            <person name="Zhang H."/>
        </authorList>
    </citation>
    <scope>NUCLEOTIDE SEQUENCE</scope>
    <source>
        <strain evidence="3">KEN1</strain>
    </source>
</reference>
<evidence type="ECO:0000259" key="2">
    <source>
        <dbReference type="Pfam" id="PF00078"/>
    </source>
</evidence>
<evidence type="ECO:0000313" key="3">
    <source>
        <dbReference type="EMBL" id="KAL0448757.1"/>
    </source>
</evidence>
<feature type="domain" description="Reverse transcriptase" evidence="2">
    <location>
        <begin position="111"/>
        <end position="306"/>
    </location>
</feature>
<gene>
    <name evidence="3" type="ORF">Slati_1432100</name>
</gene>
<dbReference type="InterPro" id="IPR000477">
    <property type="entry name" value="RT_dom"/>
</dbReference>
<dbReference type="EMBL" id="JACGWN010000005">
    <property type="protein sequence ID" value="KAL0448757.1"/>
    <property type="molecule type" value="Genomic_DNA"/>
</dbReference>
<dbReference type="CDD" id="cd01650">
    <property type="entry name" value="RT_nLTR_like"/>
    <property type="match status" value="1"/>
</dbReference>
<name>A0AAW2X7L3_9LAMI</name>